<dbReference type="Proteomes" id="UP001163324">
    <property type="component" value="Chromosome 6"/>
</dbReference>
<name>A0ACC0UXK7_9HYPO</name>
<accession>A0ACC0UXK7</accession>
<organism evidence="1 2">
    <name type="scientific">Trichothecium roseum</name>
    <dbReference type="NCBI Taxonomy" id="47278"/>
    <lineage>
        <taxon>Eukaryota</taxon>
        <taxon>Fungi</taxon>
        <taxon>Dikarya</taxon>
        <taxon>Ascomycota</taxon>
        <taxon>Pezizomycotina</taxon>
        <taxon>Sordariomycetes</taxon>
        <taxon>Hypocreomycetidae</taxon>
        <taxon>Hypocreales</taxon>
        <taxon>Hypocreales incertae sedis</taxon>
        <taxon>Trichothecium</taxon>
    </lineage>
</organism>
<evidence type="ECO:0000313" key="1">
    <source>
        <dbReference type="EMBL" id="KAI9898258.1"/>
    </source>
</evidence>
<gene>
    <name evidence="1" type="ORF">N3K66_006618</name>
</gene>
<keyword evidence="2" id="KW-1185">Reference proteome</keyword>
<protein>
    <submittedName>
        <fullName evidence="1">Uncharacterized protein</fullName>
    </submittedName>
</protein>
<sequence>MSSLQMGRLSVLEPSQRLHLPNTPPDLISPTGTAFSSKSSPTSIDAARHRALPSPPMSSYENHPPSLHGYYSPDGLDRRPASGHEAPRQQLPSLSSLFGPPSSARPLHSPMSERTASYSMASPLDRPRLSSHERQFSNSYFPPTLSPPISQHRPSHDTKYESDRPSFHSMSRSSSGPLSPGFGDRMYSGPDSHRPDGRWWPASHESERNEYTLDCRPRDQFRLCLPGSKGPVEYQLHRPSHGGTSLPSTPTGAIPPEINVSKDGLGPKIWTGSHFLPRFVRAAEVPGEGMCYFYDDGSHCKTVIEGEVVNAHWGVTKAGKPRKRLAIACVTCREKKIKCDPDYPRCVQCEKFGRVCKFKNAPRGGHGGSPSTPPAEPDVSQKLSINQRPDEHLSPKSNASSPISPRTTLRPQPSPESSSKRSKVSQEAYITTHSPPAPEAQVLDHSKSPSSTNRQIAETPRIPDEVLHRAWMTDPYASDPQSITMVVSRFFKHIDSTMILQFLPARTTQEWVPTANKSPEELMLLYSMLTVGVALSGGPLHIAYEYAQVAHFAQKMTSLDCLQLVQSRILLAVYYISTSRNHEASEMMSAAAAAAASLQLNLEFEQSREADRPTHPMGLSKAGYSEARRRTLWSLFILERLNGLYPRRSAMINTDDIYIRLPAEAGSFEQQIDSHIPFFDPSGLNVMGMMDDSYGIAAYLVEMVHIWAECQSLTYRMVHRPMPYDAENAKVQTLIEAMRRWHSSLPRRLFSSRANLEATAVAGNIGSYLTMHLLYDHAMIRVNRYSRAPRQMPMEALRSRIGYCESHGNRIVDMIGSLDALLRSRPMTLSVPPPIVAVAVAEAVDVLTACQVLNRVPEISGKINMMKPLVDTMGSVWEESCTIRVALDERIQLLRQVAENPEMRHCGFILLPRKHSGEGYRWLLSEPLEKMYGKDMDIVYSGLL</sequence>
<reference evidence="1" key="1">
    <citation type="submission" date="2022-10" db="EMBL/GenBank/DDBJ databases">
        <title>Complete Genome of Trichothecium roseum strain YXFP-22015, a Plant Pathogen Isolated from Citrus.</title>
        <authorList>
            <person name="Wang Y."/>
            <person name="Zhu L."/>
        </authorList>
    </citation>
    <scope>NUCLEOTIDE SEQUENCE</scope>
    <source>
        <strain evidence="1">YXFP-22015</strain>
    </source>
</reference>
<evidence type="ECO:0000313" key="2">
    <source>
        <dbReference type="Proteomes" id="UP001163324"/>
    </source>
</evidence>
<dbReference type="EMBL" id="CM047945">
    <property type="protein sequence ID" value="KAI9898258.1"/>
    <property type="molecule type" value="Genomic_DNA"/>
</dbReference>
<proteinExistence type="predicted"/>
<comment type="caution">
    <text evidence="1">The sequence shown here is derived from an EMBL/GenBank/DDBJ whole genome shotgun (WGS) entry which is preliminary data.</text>
</comment>